<sequence>MGKQHSRMSLFLFENPFRSMPQVCDNLLYKSDKVIALHKPYLRWWHFVQRFYIMLKCIAKMSAILARLSPV</sequence>
<dbReference type="Proteomes" id="UP000263517">
    <property type="component" value="Unassembled WGS sequence"/>
</dbReference>
<comment type="caution">
    <text evidence="1">The sequence shown here is derived from an EMBL/GenBank/DDBJ whole genome shotgun (WGS) entry which is preliminary data.</text>
</comment>
<protein>
    <submittedName>
        <fullName evidence="1">Uncharacterized protein</fullName>
    </submittedName>
</protein>
<dbReference type="AlphaFoldDB" id="A0A349TS34"/>
<proteinExistence type="predicted"/>
<reference evidence="1 2" key="1">
    <citation type="journal article" date="2018" name="Nat. Biotechnol.">
        <title>A standardized bacterial taxonomy based on genome phylogeny substantially revises the tree of life.</title>
        <authorList>
            <person name="Parks D.H."/>
            <person name="Chuvochina M."/>
            <person name="Waite D.W."/>
            <person name="Rinke C."/>
            <person name="Skarshewski A."/>
            <person name="Chaumeil P.A."/>
            <person name="Hugenholtz P."/>
        </authorList>
    </citation>
    <scope>NUCLEOTIDE SEQUENCE [LARGE SCALE GENOMIC DNA]</scope>
    <source>
        <strain evidence="1">UBA11978</strain>
    </source>
</reference>
<name>A0A349TS34_9ALTE</name>
<organism evidence="1 2">
    <name type="scientific">Alteromonas australica</name>
    <dbReference type="NCBI Taxonomy" id="589873"/>
    <lineage>
        <taxon>Bacteria</taxon>
        <taxon>Pseudomonadati</taxon>
        <taxon>Pseudomonadota</taxon>
        <taxon>Gammaproteobacteria</taxon>
        <taxon>Alteromonadales</taxon>
        <taxon>Alteromonadaceae</taxon>
        <taxon>Alteromonas/Salinimonas group</taxon>
        <taxon>Alteromonas</taxon>
    </lineage>
</organism>
<evidence type="ECO:0000313" key="2">
    <source>
        <dbReference type="Proteomes" id="UP000263517"/>
    </source>
</evidence>
<evidence type="ECO:0000313" key="1">
    <source>
        <dbReference type="EMBL" id="HAW75128.1"/>
    </source>
</evidence>
<gene>
    <name evidence="1" type="ORF">DCW74_05245</name>
</gene>
<accession>A0A349TS34</accession>
<dbReference type="EMBL" id="DNAN01000179">
    <property type="protein sequence ID" value="HAW75128.1"/>
    <property type="molecule type" value="Genomic_DNA"/>
</dbReference>